<gene>
    <name evidence="3" type="ORF">TorRG33x02_090830</name>
</gene>
<organism evidence="3 4">
    <name type="scientific">Trema orientale</name>
    <name type="common">Charcoal tree</name>
    <name type="synonym">Celtis orientalis</name>
    <dbReference type="NCBI Taxonomy" id="63057"/>
    <lineage>
        <taxon>Eukaryota</taxon>
        <taxon>Viridiplantae</taxon>
        <taxon>Streptophyta</taxon>
        <taxon>Embryophyta</taxon>
        <taxon>Tracheophyta</taxon>
        <taxon>Spermatophyta</taxon>
        <taxon>Magnoliopsida</taxon>
        <taxon>eudicotyledons</taxon>
        <taxon>Gunneridae</taxon>
        <taxon>Pentapetalae</taxon>
        <taxon>rosids</taxon>
        <taxon>fabids</taxon>
        <taxon>Rosales</taxon>
        <taxon>Cannabaceae</taxon>
        <taxon>Trema</taxon>
    </lineage>
</organism>
<evidence type="ECO:0000256" key="1">
    <source>
        <dbReference type="ARBA" id="ARBA00022723"/>
    </source>
</evidence>
<proteinExistence type="predicted"/>
<feature type="domain" description="Terpene synthase metal-binding" evidence="2">
    <location>
        <begin position="1"/>
        <end position="205"/>
    </location>
</feature>
<dbReference type="Proteomes" id="UP000237000">
    <property type="component" value="Unassembled WGS sequence"/>
</dbReference>
<dbReference type="PANTHER" id="PTHR31225:SF241">
    <property type="entry name" value="TERPENE SYNTHASE FAMILY, METAL-BINDING DOMAIN PROTEIN"/>
    <property type="match status" value="1"/>
</dbReference>
<dbReference type="SFLD" id="SFLDS00005">
    <property type="entry name" value="Isoprenoid_Synthase_Type_I"/>
    <property type="match status" value="1"/>
</dbReference>
<keyword evidence="1" id="KW-0479">Metal-binding</keyword>
<dbReference type="Pfam" id="PF03936">
    <property type="entry name" value="Terpene_synth_C"/>
    <property type="match status" value="1"/>
</dbReference>
<dbReference type="OrthoDB" id="1877784at2759"/>
<comment type="caution">
    <text evidence="3">The sequence shown here is derived from an EMBL/GenBank/DDBJ whole genome shotgun (WGS) entry which is preliminary data.</text>
</comment>
<accession>A0A2P5FBL9</accession>
<dbReference type="Gene3D" id="1.10.600.10">
    <property type="entry name" value="Farnesyl Diphosphate Synthase"/>
    <property type="match status" value="1"/>
</dbReference>
<reference evidence="4" key="1">
    <citation type="submission" date="2016-06" db="EMBL/GenBank/DDBJ databases">
        <title>Parallel loss of symbiosis genes in relatives of nitrogen-fixing non-legume Parasponia.</title>
        <authorList>
            <person name="Van Velzen R."/>
            <person name="Holmer R."/>
            <person name="Bu F."/>
            <person name="Rutten L."/>
            <person name="Van Zeijl A."/>
            <person name="Liu W."/>
            <person name="Santuari L."/>
            <person name="Cao Q."/>
            <person name="Sharma T."/>
            <person name="Shen D."/>
            <person name="Roswanjaya Y."/>
            <person name="Wardhani T."/>
            <person name="Kalhor M.S."/>
            <person name="Jansen J."/>
            <person name="Van den Hoogen J."/>
            <person name="Gungor B."/>
            <person name="Hartog M."/>
            <person name="Hontelez J."/>
            <person name="Verver J."/>
            <person name="Yang W.-C."/>
            <person name="Schijlen E."/>
            <person name="Repin R."/>
            <person name="Schilthuizen M."/>
            <person name="Schranz E."/>
            <person name="Heidstra R."/>
            <person name="Miyata K."/>
            <person name="Fedorova E."/>
            <person name="Kohlen W."/>
            <person name="Bisseling T."/>
            <person name="Smit S."/>
            <person name="Geurts R."/>
        </authorList>
    </citation>
    <scope>NUCLEOTIDE SEQUENCE [LARGE SCALE GENOMIC DNA]</scope>
    <source>
        <strain evidence="4">cv. RG33-2</strain>
    </source>
</reference>
<evidence type="ECO:0000313" key="3">
    <source>
        <dbReference type="EMBL" id="PON95191.1"/>
    </source>
</evidence>
<evidence type="ECO:0000259" key="2">
    <source>
        <dbReference type="Pfam" id="PF03936"/>
    </source>
</evidence>
<dbReference type="SUPFAM" id="SSF48576">
    <property type="entry name" value="Terpenoid synthases"/>
    <property type="match status" value="1"/>
</dbReference>
<keyword evidence="4" id="KW-1185">Reference proteome</keyword>
<name>A0A2P5FBL9_TREOI</name>
<dbReference type="InParanoid" id="A0A2P5FBL9"/>
<dbReference type="InterPro" id="IPR034741">
    <property type="entry name" value="Terpene_cyclase-like_1_C"/>
</dbReference>
<dbReference type="SFLD" id="SFLDG01019">
    <property type="entry name" value="Terpene_Cyclase_Like_1_C_Termi"/>
    <property type="match status" value="1"/>
</dbReference>
<dbReference type="GO" id="GO:0000287">
    <property type="term" value="F:magnesium ion binding"/>
    <property type="evidence" value="ECO:0007669"/>
    <property type="project" value="InterPro"/>
</dbReference>
<dbReference type="STRING" id="63057.A0A2P5FBL9"/>
<sequence>MTKLVAILTIIDDIYDSFGTVEELELFTEAIERWDICSIDQLPEYMKLCYKALLDLYGTEIEEFTKERPYCVGYAKKGLQKQVTVYFHEAKWLHQKYIPMLDEYMPTGLNNAGSFVLIVMAFIGMGDVVTKDSLDWVFTDPMPKIVRSMSVVGRVMNDIAYHKSEQRRLGRIVASAVECHMKQYGSTEQEAIDELSQQVSEAWKDLNEECLYPTTIPMPLLMRVIDLVRVNHEMYREGDGFTEGRLLKDLLASLFINPYINT</sequence>
<dbReference type="InterPro" id="IPR050148">
    <property type="entry name" value="Terpene_synthase-like"/>
</dbReference>
<protein>
    <submittedName>
        <fullName evidence="3">Squalene/phytoene synthase</fullName>
    </submittedName>
</protein>
<dbReference type="AlphaFoldDB" id="A0A2P5FBL9"/>
<dbReference type="InterPro" id="IPR005630">
    <property type="entry name" value="Terpene_synthase_metal-bd"/>
</dbReference>
<dbReference type="GO" id="GO:0010333">
    <property type="term" value="F:terpene synthase activity"/>
    <property type="evidence" value="ECO:0007669"/>
    <property type="project" value="InterPro"/>
</dbReference>
<dbReference type="PANTHER" id="PTHR31225">
    <property type="entry name" value="OS04G0344100 PROTEIN-RELATED"/>
    <property type="match status" value="1"/>
</dbReference>
<dbReference type="InterPro" id="IPR008949">
    <property type="entry name" value="Isoprenoid_synthase_dom_sf"/>
</dbReference>
<evidence type="ECO:0000313" key="4">
    <source>
        <dbReference type="Proteomes" id="UP000237000"/>
    </source>
</evidence>
<dbReference type="GO" id="GO:0016114">
    <property type="term" value="P:terpenoid biosynthetic process"/>
    <property type="evidence" value="ECO:0007669"/>
    <property type="project" value="InterPro"/>
</dbReference>
<dbReference type="EMBL" id="JXTC01000046">
    <property type="protein sequence ID" value="PON95191.1"/>
    <property type="molecule type" value="Genomic_DNA"/>
</dbReference>